<sequence length="192" mass="20827">MDSKQLTRRRFMQASGNMVGCAWLTLSLPAISAASQEAQAARNNNAGYRVLTPAQAVAVDAVAAQIIPSDDSPGAREAGVVYFVDNVLQNEQAHIADIIKDGAQALDAQAKKLHAKVFIALANDQQIALLQSIETTPFFELLRFLTLCGMFASPSYGGNKNKVGWDLIGFKDQGYWQSPFGYYDAQVLKIKG</sequence>
<dbReference type="Proteomes" id="UP001069090">
    <property type="component" value="Unassembled WGS sequence"/>
</dbReference>
<evidence type="ECO:0000313" key="2">
    <source>
        <dbReference type="Proteomes" id="UP001069090"/>
    </source>
</evidence>
<gene>
    <name evidence="1" type="ORF">O0V09_15700</name>
</gene>
<dbReference type="RefSeq" id="WP_258332683.1">
    <property type="nucleotide sequence ID" value="NZ_JAPTGG010000014.1"/>
</dbReference>
<dbReference type="EMBL" id="JAPTGG010000014">
    <property type="protein sequence ID" value="MCZ0866656.1"/>
    <property type="molecule type" value="Genomic_DNA"/>
</dbReference>
<dbReference type="PROSITE" id="PS51318">
    <property type="entry name" value="TAT"/>
    <property type="match status" value="1"/>
</dbReference>
<accession>A0A9J6RR62</accession>
<reference evidence="1 2" key="1">
    <citation type="submission" date="2022-12" db="EMBL/GenBank/DDBJ databases">
        <title>Dasania phycosphaerae sp. nov., isolated from particulate material of the south coast of Korea.</title>
        <authorList>
            <person name="Jiang Y."/>
        </authorList>
    </citation>
    <scope>NUCLEOTIDE SEQUENCE [LARGE SCALE GENOMIC DNA]</scope>
    <source>
        <strain evidence="1 2">GY-19</strain>
    </source>
</reference>
<keyword evidence="2" id="KW-1185">Reference proteome</keyword>
<protein>
    <submittedName>
        <fullName evidence="1">Gluconate 2-dehydrogenase subunit 3 family protein</fullName>
    </submittedName>
</protein>
<evidence type="ECO:0000313" key="1">
    <source>
        <dbReference type="EMBL" id="MCZ0866656.1"/>
    </source>
</evidence>
<comment type="caution">
    <text evidence="1">The sequence shown here is derived from an EMBL/GenBank/DDBJ whole genome shotgun (WGS) entry which is preliminary data.</text>
</comment>
<organism evidence="1 2">
    <name type="scientific">Dasania phycosphaerae</name>
    <dbReference type="NCBI Taxonomy" id="2950436"/>
    <lineage>
        <taxon>Bacteria</taxon>
        <taxon>Pseudomonadati</taxon>
        <taxon>Pseudomonadota</taxon>
        <taxon>Gammaproteobacteria</taxon>
        <taxon>Cellvibrionales</taxon>
        <taxon>Spongiibacteraceae</taxon>
        <taxon>Dasania</taxon>
    </lineage>
</organism>
<dbReference type="Pfam" id="PF13618">
    <property type="entry name" value="Gluconate_2-dh3"/>
    <property type="match status" value="1"/>
</dbReference>
<dbReference type="InterPro" id="IPR027056">
    <property type="entry name" value="Gluconate_2DH_su3"/>
</dbReference>
<name>A0A9J6RR62_9GAMM</name>
<proteinExistence type="predicted"/>
<dbReference type="InterPro" id="IPR006311">
    <property type="entry name" value="TAT_signal"/>
</dbReference>
<dbReference type="AlphaFoldDB" id="A0A9J6RR62"/>